<protein>
    <submittedName>
        <fullName evidence="3">Glycosyltransferase involved in cell wall biosynthesis</fullName>
    </submittedName>
</protein>
<dbReference type="InterPro" id="IPR029044">
    <property type="entry name" value="Nucleotide-diphossugar_trans"/>
</dbReference>
<name>A0A316G0M6_9GAMM</name>
<evidence type="ECO:0000313" key="4">
    <source>
        <dbReference type="Proteomes" id="UP000245790"/>
    </source>
</evidence>
<keyword evidence="1" id="KW-0812">Transmembrane</keyword>
<reference evidence="3 4" key="1">
    <citation type="submission" date="2018-05" db="EMBL/GenBank/DDBJ databases">
        <title>Genomic Encyclopedia of Type Strains, Phase IV (KMG-IV): sequencing the most valuable type-strain genomes for metagenomic binning, comparative biology and taxonomic classification.</title>
        <authorList>
            <person name="Goeker M."/>
        </authorList>
    </citation>
    <scope>NUCLEOTIDE SEQUENCE [LARGE SCALE GENOMIC DNA]</scope>
    <source>
        <strain evidence="3 4">DSM 25350</strain>
    </source>
</reference>
<organism evidence="3 4">
    <name type="scientific">Pleionea mediterranea</name>
    <dbReference type="NCBI Taxonomy" id="523701"/>
    <lineage>
        <taxon>Bacteria</taxon>
        <taxon>Pseudomonadati</taxon>
        <taxon>Pseudomonadota</taxon>
        <taxon>Gammaproteobacteria</taxon>
        <taxon>Oceanospirillales</taxon>
        <taxon>Pleioneaceae</taxon>
        <taxon>Pleionea</taxon>
    </lineage>
</organism>
<dbReference type="EMBL" id="QGGU01000001">
    <property type="protein sequence ID" value="PWK54399.1"/>
    <property type="molecule type" value="Genomic_DNA"/>
</dbReference>
<comment type="caution">
    <text evidence="3">The sequence shown here is derived from an EMBL/GenBank/DDBJ whole genome shotgun (WGS) entry which is preliminary data.</text>
</comment>
<accession>A0A316G0M6</accession>
<sequence length="286" mass="32234">MSSVAIIIPAKNEFDSLKKLIPKLISSFNEYEIIVVNDGSTDKTSELLRELDIKSIEHKYSKGNGAAIKAGARAANAEALLFMDADGQHQVNDIKGLVEEFKQGYDMVVGQRNRTGQASFFRYFANSFYNWLSSKVVGHDVKDLTSGFRVVDAKKFKRFLYLLPNGFSYPTTITMAFFRSGYSVNYYPITVKDRIGKSHINLIKDGFRFIIIIFKIGTLYSPLKLFTPISVTLFLLGIVNYIYTLLDSGRFTNMSATLLVSSIIVFLIGLVSEQINSIQFENKEED</sequence>
<evidence type="ECO:0000256" key="1">
    <source>
        <dbReference type="SAM" id="Phobius"/>
    </source>
</evidence>
<dbReference type="RefSeq" id="WP_109761517.1">
    <property type="nucleotide sequence ID" value="NZ_QGGU01000001.1"/>
</dbReference>
<dbReference type="Pfam" id="PF00535">
    <property type="entry name" value="Glycos_transf_2"/>
    <property type="match status" value="1"/>
</dbReference>
<proteinExistence type="predicted"/>
<dbReference type="PANTHER" id="PTHR48090">
    <property type="entry name" value="UNDECAPRENYL-PHOSPHATE 4-DEOXY-4-FORMAMIDO-L-ARABINOSE TRANSFERASE-RELATED"/>
    <property type="match status" value="1"/>
</dbReference>
<evidence type="ECO:0000313" key="3">
    <source>
        <dbReference type="EMBL" id="PWK54399.1"/>
    </source>
</evidence>
<keyword evidence="4" id="KW-1185">Reference proteome</keyword>
<dbReference type="InterPro" id="IPR050256">
    <property type="entry name" value="Glycosyltransferase_2"/>
</dbReference>
<keyword evidence="1" id="KW-1133">Transmembrane helix</keyword>
<dbReference type="CDD" id="cd04179">
    <property type="entry name" value="DPM_DPG-synthase_like"/>
    <property type="match status" value="1"/>
</dbReference>
<dbReference type="InterPro" id="IPR001173">
    <property type="entry name" value="Glyco_trans_2-like"/>
</dbReference>
<dbReference type="SUPFAM" id="SSF53448">
    <property type="entry name" value="Nucleotide-diphospho-sugar transferases"/>
    <property type="match status" value="1"/>
</dbReference>
<keyword evidence="1" id="KW-0472">Membrane</keyword>
<feature type="transmembrane region" description="Helical" evidence="1">
    <location>
        <begin position="159"/>
        <end position="178"/>
    </location>
</feature>
<feature type="domain" description="Glycosyltransferase 2-like" evidence="2">
    <location>
        <begin position="6"/>
        <end position="156"/>
    </location>
</feature>
<dbReference type="PANTHER" id="PTHR48090:SF7">
    <property type="entry name" value="RFBJ PROTEIN"/>
    <property type="match status" value="1"/>
</dbReference>
<dbReference type="Proteomes" id="UP000245790">
    <property type="component" value="Unassembled WGS sequence"/>
</dbReference>
<gene>
    <name evidence="3" type="ORF">C8D97_101247</name>
</gene>
<evidence type="ECO:0000259" key="2">
    <source>
        <dbReference type="Pfam" id="PF00535"/>
    </source>
</evidence>
<dbReference type="AlphaFoldDB" id="A0A316G0M6"/>
<keyword evidence="3" id="KW-0808">Transferase</keyword>
<dbReference type="Gene3D" id="3.90.550.10">
    <property type="entry name" value="Spore Coat Polysaccharide Biosynthesis Protein SpsA, Chain A"/>
    <property type="match status" value="1"/>
</dbReference>
<dbReference type="GO" id="GO:0016740">
    <property type="term" value="F:transferase activity"/>
    <property type="evidence" value="ECO:0007669"/>
    <property type="project" value="UniProtKB-KW"/>
</dbReference>
<feature type="transmembrane region" description="Helical" evidence="1">
    <location>
        <begin position="225"/>
        <end position="243"/>
    </location>
</feature>
<dbReference type="OrthoDB" id="9808633at2"/>
<feature type="transmembrane region" description="Helical" evidence="1">
    <location>
        <begin position="255"/>
        <end position="272"/>
    </location>
</feature>